<dbReference type="EMBL" id="JAODZE010000001">
    <property type="protein sequence ID" value="MDH0145164.1"/>
    <property type="molecule type" value="Genomic_DNA"/>
</dbReference>
<name>A0AA42HCL3_STUST</name>
<comment type="caution">
    <text evidence="1">The sequence shown here is derived from an EMBL/GenBank/DDBJ whole genome shotgun (WGS) entry which is preliminary data.</text>
</comment>
<dbReference type="RefSeq" id="WP_279647941.1">
    <property type="nucleotide sequence ID" value="NZ_JAODZE010000001.1"/>
</dbReference>
<gene>
    <name evidence="1" type="ORF">N7335_02025</name>
</gene>
<reference evidence="1" key="1">
    <citation type="submission" date="2022-09" db="EMBL/GenBank/DDBJ databases">
        <title>Intensive care unit water sources are persistently colonized with multi-drug resistant bacteria and are the site of extensive horizontal gene transfer of antibiotic resistance genes.</title>
        <authorList>
            <person name="Diorio-Toth L."/>
        </authorList>
    </citation>
    <scope>NUCLEOTIDE SEQUENCE</scope>
    <source>
        <strain evidence="1">GD04147</strain>
    </source>
</reference>
<sequence>MSKYNVTKAPIRYITKEQLEFLVEFGFVTGIDPSLITQKRNIFIGIEKLNHKSYHFCQVRTPKITQDGKADKWTDILEMNIEAAVVFIKEFKEQIKPITDMKCRETREFFASGEPLRVLKALYENDKTKSYLKDLVDPEHEVSLAM</sequence>
<dbReference type="Proteomes" id="UP001158076">
    <property type="component" value="Unassembled WGS sequence"/>
</dbReference>
<proteinExistence type="predicted"/>
<evidence type="ECO:0000313" key="1">
    <source>
        <dbReference type="EMBL" id="MDH0145164.1"/>
    </source>
</evidence>
<evidence type="ECO:0000313" key="2">
    <source>
        <dbReference type="Proteomes" id="UP001158076"/>
    </source>
</evidence>
<accession>A0AA42HCL3</accession>
<organism evidence="1 2">
    <name type="scientific">Stutzerimonas stutzeri</name>
    <name type="common">Pseudomonas stutzeri</name>
    <dbReference type="NCBI Taxonomy" id="316"/>
    <lineage>
        <taxon>Bacteria</taxon>
        <taxon>Pseudomonadati</taxon>
        <taxon>Pseudomonadota</taxon>
        <taxon>Gammaproteobacteria</taxon>
        <taxon>Pseudomonadales</taxon>
        <taxon>Pseudomonadaceae</taxon>
        <taxon>Stutzerimonas</taxon>
    </lineage>
</organism>
<protein>
    <submittedName>
        <fullName evidence="1">Uncharacterized protein</fullName>
    </submittedName>
</protein>
<dbReference type="AlphaFoldDB" id="A0AA42HCL3"/>